<dbReference type="PROSITE" id="PS51257">
    <property type="entry name" value="PROKAR_LIPOPROTEIN"/>
    <property type="match status" value="1"/>
</dbReference>
<dbReference type="InterPro" id="IPR011990">
    <property type="entry name" value="TPR-like_helical_dom_sf"/>
</dbReference>
<reference evidence="2" key="1">
    <citation type="submission" date="2017-09" db="EMBL/GenBank/DDBJ databases">
        <authorList>
            <person name="Varghese N."/>
            <person name="Submissions S."/>
        </authorList>
    </citation>
    <scope>NUCLEOTIDE SEQUENCE [LARGE SCALE GENOMIC DNA]</scope>
    <source>
        <strain evidence="2">CGMCC 1.12803</strain>
    </source>
</reference>
<gene>
    <name evidence="1" type="ORF">SAMN06297358_0604</name>
</gene>
<dbReference type="Gene3D" id="1.25.40.390">
    <property type="match status" value="1"/>
</dbReference>
<dbReference type="Proteomes" id="UP000219281">
    <property type="component" value="Unassembled WGS sequence"/>
</dbReference>
<organism evidence="1 2">
    <name type="scientific">Pedobacter xixiisoli</name>
    <dbReference type="NCBI Taxonomy" id="1476464"/>
    <lineage>
        <taxon>Bacteria</taxon>
        <taxon>Pseudomonadati</taxon>
        <taxon>Bacteroidota</taxon>
        <taxon>Sphingobacteriia</taxon>
        <taxon>Sphingobacteriales</taxon>
        <taxon>Sphingobacteriaceae</taxon>
        <taxon>Pedobacter</taxon>
    </lineage>
</organism>
<dbReference type="OrthoDB" id="9766256at2"/>
<evidence type="ECO:0000313" key="1">
    <source>
        <dbReference type="EMBL" id="SOD12316.1"/>
    </source>
</evidence>
<dbReference type="RefSeq" id="WP_097128509.1">
    <property type="nucleotide sequence ID" value="NZ_OCMT01000001.1"/>
</dbReference>
<dbReference type="EMBL" id="OCMT01000001">
    <property type="protein sequence ID" value="SOD12316.1"/>
    <property type="molecule type" value="Genomic_DNA"/>
</dbReference>
<sequence length="495" mass="56028">MAIKLNKILVLITACILVTSCKSGFEEMNTDPNKSSAALPEALLTSSLWDVVSRNNTRALRLTNELMQVHVTTSDGDEIHRYVVRPGESDYMWNNWYLQLTNFRDMYQRAKDLNRTTHMAMALISDVYVSSLITDTFGDVPYSESNKGREGSYQPKFDTQQSIYLDLFRKLEEANTLLTTGSVLTAEQIAYDPLYGRNIPSSVATATASTMVINSWRKFGNSLYLRLLLRASGRPESNAAAKISEIVDTKASTYPIFTTNDESAVLKYTMTVPFTSPFNTYRVFDFNGDNGLSEFFINTLNEWNDPRRPFWANLSGGTYIGIPSGYVRGNVPDRQSTYTTNLMNAPLLGNIMNYAELQFILAEAAVKGYIAGDAKAYYERGVNNAITFWSATVPSDYLNNTFLAWNSADDEFYKLEKIHKQKYYTLFFTDFQQWFEYRRTGHPVLPKGAGLQNGGVMPSRFKYPVYVQSLNSTNYTAAVAAFGADDMNTKMWWNK</sequence>
<dbReference type="AlphaFoldDB" id="A0A285ZRM4"/>
<accession>A0A285ZRM4</accession>
<dbReference type="Pfam" id="PF12771">
    <property type="entry name" value="SusD-like_2"/>
    <property type="match status" value="1"/>
</dbReference>
<protein>
    <submittedName>
        <fullName evidence="1">Starch-binding associating with outer membrane</fullName>
    </submittedName>
</protein>
<evidence type="ECO:0000313" key="2">
    <source>
        <dbReference type="Proteomes" id="UP000219281"/>
    </source>
</evidence>
<keyword evidence="2" id="KW-1185">Reference proteome</keyword>
<dbReference type="InterPro" id="IPR041662">
    <property type="entry name" value="SusD-like_2"/>
</dbReference>
<dbReference type="SUPFAM" id="SSF48452">
    <property type="entry name" value="TPR-like"/>
    <property type="match status" value="1"/>
</dbReference>
<name>A0A285ZRM4_9SPHI</name>
<proteinExistence type="predicted"/>